<comment type="similarity">
    <text evidence="2">Belongs to the binding-protein-dependent transport system permease family. FecCD subfamily.</text>
</comment>
<dbReference type="Gene3D" id="1.10.3470.10">
    <property type="entry name" value="ABC transporter involved in vitamin B12 uptake, BtuC"/>
    <property type="match status" value="1"/>
</dbReference>
<evidence type="ECO:0000313" key="10">
    <source>
        <dbReference type="Proteomes" id="UP000095558"/>
    </source>
</evidence>
<dbReference type="AlphaFoldDB" id="A0A174IMQ2"/>
<dbReference type="GeneID" id="83012068"/>
<evidence type="ECO:0000256" key="7">
    <source>
        <dbReference type="ARBA" id="ARBA00023136"/>
    </source>
</evidence>
<dbReference type="GO" id="GO:0005886">
    <property type="term" value="C:plasma membrane"/>
    <property type="evidence" value="ECO:0007669"/>
    <property type="project" value="UniProtKB-SubCell"/>
</dbReference>
<dbReference type="PANTHER" id="PTHR30472">
    <property type="entry name" value="FERRIC ENTEROBACTIN TRANSPORT SYSTEM PERMEASE PROTEIN"/>
    <property type="match status" value="1"/>
</dbReference>
<keyword evidence="4" id="KW-1003">Cell membrane</keyword>
<feature type="transmembrane region" description="Helical" evidence="8">
    <location>
        <begin position="120"/>
        <end position="142"/>
    </location>
</feature>
<dbReference type="SUPFAM" id="SSF81345">
    <property type="entry name" value="ABC transporter involved in vitamin B12 uptake, BtuC"/>
    <property type="match status" value="1"/>
</dbReference>
<feature type="transmembrane region" description="Helical" evidence="8">
    <location>
        <begin position="90"/>
        <end position="114"/>
    </location>
</feature>
<dbReference type="InterPro" id="IPR000522">
    <property type="entry name" value="ABC_transptr_permease_BtuC"/>
</dbReference>
<evidence type="ECO:0000256" key="1">
    <source>
        <dbReference type="ARBA" id="ARBA00004651"/>
    </source>
</evidence>
<dbReference type="GO" id="GO:0033214">
    <property type="term" value="P:siderophore-iron import into cell"/>
    <property type="evidence" value="ECO:0007669"/>
    <property type="project" value="TreeGrafter"/>
</dbReference>
<evidence type="ECO:0000256" key="3">
    <source>
        <dbReference type="ARBA" id="ARBA00022448"/>
    </source>
</evidence>
<dbReference type="InterPro" id="IPR037294">
    <property type="entry name" value="ABC_BtuC-like"/>
</dbReference>
<feature type="transmembrane region" description="Helical" evidence="8">
    <location>
        <begin position="245"/>
        <end position="265"/>
    </location>
</feature>
<dbReference type="EMBL" id="CYZV01000016">
    <property type="protein sequence ID" value="CUO19821.1"/>
    <property type="molecule type" value="Genomic_DNA"/>
</dbReference>
<keyword evidence="3" id="KW-0813">Transport</keyword>
<accession>A0A174IMQ2</accession>
<dbReference type="Proteomes" id="UP000095558">
    <property type="component" value="Unassembled WGS sequence"/>
</dbReference>
<feature type="transmembrane region" description="Helical" evidence="8">
    <location>
        <begin position="52"/>
        <end position="78"/>
    </location>
</feature>
<dbReference type="RefSeq" id="WP_042398573.1">
    <property type="nucleotide sequence ID" value="NZ_CYYT01000039.1"/>
</dbReference>
<feature type="transmembrane region" description="Helical" evidence="8">
    <location>
        <begin position="154"/>
        <end position="176"/>
    </location>
</feature>
<dbReference type="Pfam" id="PF01032">
    <property type="entry name" value="FecCD"/>
    <property type="match status" value="1"/>
</dbReference>
<evidence type="ECO:0000256" key="4">
    <source>
        <dbReference type="ARBA" id="ARBA00022475"/>
    </source>
</evidence>
<evidence type="ECO:0000256" key="8">
    <source>
        <dbReference type="SAM" id="Phobius"/>
    </source>
</evidence>
<evidence type="ECO:0000313" key="9">
    <source>
        <dbReference type="EMBL" id="CUO19821.1"/>
    </source>
</evidence>
<keyword evidence="7 8" id="KW-0472">Membrane</keyword>
<evidence type="ECO:0000256" key="2">
    <source>
        <dbReference type="ARBA" id="ARBA00007935"/>
    </source>
</evidence>
<sequence>MNKKNFKLVIAILLVLLVVSFMVTLCWGTYKISPSEVINTLLGNGTKLQNTAILTIRLPRLLVGMFVAVALSTAGAILQTVTKNDLADTGIIGINAGAAVAAVLFITYSTGAYYSELGQLSIFVLPAMAIIGAAVTAFIIYMMSSRKGIKPKRLLLIGIGLNAGLNAFITFFTFRGGVGDYNRVLVWTSGSLWGSGWSYAKVIIPIVAIMFIVVLLNHKKLDVLNLSDELAISLGLNLEKERKKFLTFAVILAGTATAFAGNIGFLGLISPHIARKLVGPYHKKFITVSAMISIIIVILADAVSRNLFSPIEIPVGITVSIFGVPYFIYLMMKEK</sequence>
<reference evidence="9 10" key="1">
    <citation type="submission" date="2015-09" db="EMBL/GenBank/DDBJ databases">
        <authorList>
            <consortium name="Pathogen Informatics"/>
        </authorList>
    </citation>
    <scope>NUCLEOTIDE SEQUENCE [LARGE SCALE GENOMIC DNA]</scope>
    <source>
        <strain evidence="9 10">2789STDY5834855</strain>
    </source>
</reference>
<dbReference type="GO" id="GO:0022857">
    <property type="term" value="F:transmembrane transporter activity"/>
    <property type="evidence" value="ECO:0007669"/>
    <property type="project" value="InterPro"/>
</dbReference>
<feature type="transmembrane region" description="Helical" evidence="8">
    <location>
        <begin position="285"/>
        <end position="303"/>
    </location>
</feature>
<dbReference type="FunFam" id="1.10.3470.10:FF:000001">
    <property type="entry name" value="Vitamin B12 ABC transporter permease BtuC"/>
    <property type="match status" value="1"/>
</dbReference>
<protein>
    <submittedName>
        <fullName evidence="9">Transport system permease</fullName>
    </submittedName>
</protein>
<organism evidence="9 10">
    <name type="scientific">Clostridium disporicum</name>
    <dbReference type="NCBI Taxonomy" id="84024"/>
    <lineage>
        <taxon>Bacteria</taxon>
        <taxon>Bacillati</taxon>
        <taxon>Bacillota</taxon>
        <taxon>Clostridia</taxon>
        <taxon>Eubacteriales</taxon>
        <taxon>Clostridiaceae</taxon>
        <taxon>Clostridium</taxon>
    </lineage>
</organism>
<comment type="subcellular location">
    <subcellularLocation>
        <location evidence="1">Cell membrane</location>
        <topology evidence="1">Multi-pass membrane protein</topology>
    </subcellularLocation>
</comment>
<keyword evidence="6 8" id="KW-1133">Transmembrane helix</keyword>
<proteinExistence type="inferred from homology"/>
<feature type="transmembrane region" description="Helical" evidence="8">
    <location>
        <begin position="315"/>
        <end position="332"/>
    </location>
</feature>
<name>A0A174IMQ2_9CLOT</name>
<evidence type="ECO:0000256" key="5">
    <source>
        <dbReference type="ARBA" id="ARBA00022692"/>
    </source>
</evidence>
<evidence type="ECO:0000256" key="6">
    <source>
        <dbReference type="ARBA" id="ARBA00022989"/>
    </source>
</evidence>
<dbReference type="OrthoDB" id="9792889at2"/>
<dbReference type="STRING" id="84024.ERS852471_02936"/>
<dbReference type="PANTHER" id="PTHR30472:SF24">
    <property type="entry name" value="FERRIC ENTEROBACTIN TRANSPORT SYSTEM PERMEASE PROTEIN FEPG"/>
    <property type="match status" value="1"/>
</dbReference>
<gene>
    <name evidence="9" type="primary">yfhA</name>
    <name evidence="9" type="ORF">ERS852470_01695</name>
</gene>
<keyword evidence="5 8" id="KW-0812">Transmembrane</keyword>
<dbReference type="CDD" id="cd06550">
    <property type="entry name" value="TM_ABC_iron-siderophores_like"/>
    <property type="match status" value="1"/>
</dbReference>
<feature type="transmembrane region" description="Helical" evidence="8">
    <location>
        <begin position="196"/>
        <end position="216"/>
    </location>
</feature>